<dbReference type="InterPro" id="IPR001509">
    <property type="entry name" value="Epimerase_deHydtase"/>
</dbReference>
<dbReference type="AlphaFoldDB" id="A0AB34G6A1"/>
<evidence type="ECO:0000313" key="3">
    <source>
        <dbReference type="Proteomes" id="UP001163105"/>
    </source>
</evidence>
<evidence type="ECO:0000259" key="1">
    <source>
        <dbReference type="Pfam" id="PF01370"/>
    </source>
</evidence>
<dbReference type="Pfam" id="PF01370">
    <property type="entry name" value="Epimerase"/>
    <property type="match status" value="1"/>
</dbReference>
<comment type="caution">
    <text evidence="2">The sequence shown here is derived from an EMBL/GenBank/DDBJ whole genome shotgun (WGS) entry which is preliminary data.</text>
</comment>
<feature type="domain" description="NAD-dependent epimerase/dehydratase" evidence="1">
    <location>
        <begin position="61"/>
        <end position="206"/>
    </location>
</feature>
<dbReference type="SUPFAM" id="SSF51735">
    <property type="entry name" value="NAD(P)-binding Rossmann-fold domains"/>
    <property type="match status" value="1"/>
</dbReference>
<dbReference type="EMBL" id="JAQHRD010000001">
    <property type="protein sequence ID" value="KAJ6446934.1"/>
    <property type="molecule type" value="Genomic_DNA"/>
</dbReference>
<accession>A0AB34G6A1</accession>
<organism evidence="2 3">
    <name type="scientific">Purpureocillium lavendulum</name>
    <dbReference type="NCBI Taxonomy" id="1247861"/>
    <lineage>
        <taxon>Eukaryota</taxon>
        <taxon>Fungi</taxon>
        <taxon>Dikarya</taxon>
        <taxon>Ascomycota</taxon>
        <taxon>Pezizomycotina</taxon>
        <taxon>Sordariomycetes</taxon>
        <taxon>Hypocreomycetidae</taxon>
        <taxon>Hypocreales</taxon>
        <taxon>Ophiocordycipitaceae</taxon>
        <taxon>Purpureocillium</taxon>
    </lineage>
</organism>
<dbReference type="GO" id="GO:0005737">
    <property type="term" value="C:cytoplasm"/>
    <property type="evidence" value="ECO:0007669"/>
    <property type="project" value="TreeGrafter"/>
</dbReference>
<proteinExistence type="predicted"/>
<dbReference type="Gene3D" id="3.40.50.720">
    <property type="entry name" value="NAD(P)-binding Rossmann-like Domain"/>
    <property type="match status" value="1"/>
</dbReference>
<evidence type="ECO:0000313" key="2">
    <source>
        <dbReference type="EMBL" id="KAJ6446934.1"/>
    </source>
</evidence>
<dbReference type="GO" id="GO:0004029">
    <property type="term" value="F:aldehyde dehydrogenase (NAD+) activity"/>
    <property type="evidence" value="ECO:0007669"/>
    <property type="project" value="TreeGrafter"/>
</dbReference>
<dbReference type="PANTHER" id="PTHR48079:SF6">
    <property type="entry name" value="NAD(P)-BINDING DOMAIN-CONTAINING PROTEIN-RELATED"/>
    <property type="match status" value="1"/>
</dbReference>
<dbReference type="InterPro" id="IPR036291">
    <property type="entry name" value="NAD(P)-bd_dom_sf"/>
</dbReference>
<dbReference type="Proteomes" id="UP001163105">
    <property type="component" value="Unassembled WGS sequence"/>
</dbReference>
<protein>
    <submittedName>
        <fullName evidence="2">Reductase</fullName>
    </submittedName>
</protein>
<keyword evidence="3" id="KW-1185">Reference proteome</keyword>
<dbReference type="InterPro" id="IPR051783">
    <property type="entry name" value="NAD(P)-dependent_oxidoreduct"/>
</dbReference>
<name>A0AB34G6A1_9HYPO</name>
<dbReference type="PANTHER" id="PTHR48079">
    <property type="entry name" value="PROTEIN YEEZ"/>
    <property type="match status" value="1"/>
</dbReference>
<reference evidence="2" key="1">
    <citation type="submission" date="2023-01" db="EMBL/GenBank/DDBJ databases">
        <title>The growth and conidiation of Purpureocillium lavendulum are regulated by nitrogen source and histone H3K14 acetylation.</title>
        <authorList>
            <person name="Tang P."/>
            <person name="Han J."/>
            <person name="Zhang C."/>
            <person name="Tang P."/>
            <person name="Qi F."/>
            <person name="Zhang K."/>
            <person name="Liang L."/>
        </authorList>
    </citation>
    <scope>NUCLEOTIDE SEQUENCE</scope>
    <source>
        <strain evidence="2">YMF1.00683</strain>
    </source>
</reference>
<gene>
    <name evidence="2" type="ORF">O9K51_01708</name>
</gene>
<sequence>MMKILILGGTQFVGRHAAEEALARGHEVTIFNRGHAAAPGGVKSIVGDRLAKNGYSGLDGLSFDAVVDTWSTDPAAVESAVEALRGRVKQYIYVSTISVYNFEGAPRPYSENTPLFDPEKTEVQYFKDKVRGEHYALQSGVPTTLIRPGVILGPFENIGRLPWWLQRMAKGGKTLAPGPADMELQFIDSRDLAHFIVDAAEQKLEGPYNTLSNMAHITMGDFLEAANSVTGGKAQLCWLEMDKVKEANIGDWVEMPMWVAKASPADRPAYQVDVSKAIAAGLKIRPAKETIADTWEWMKATGEGPANSRIGLEPDKEKKALDKYCS</sequence>